<keyword evidence="1" id="KW-0472">Membrane</keyword>
<dbReference type="AlphaFoldDB" id="A0A6J4N005"/>
<dbReference type="EMBL" id="CADCUO010000020">
    <property type="protein sequence ID" value="CAA9373635.1"/>
    <property type="molecule type" value="Genomic_DNA"/>
</dbReference>
<feature type="transmembrane region" description="Helical" evidence="1">
    <location>
        <begin position="29"/>
        <end position="47"/>
    </location>
</feature>
<dbReference type="NCBIfam" id="NF040603">
    <property type="entry name" value="choice_anch_P"/>
    <property type="match status" value="2"/>
</dbReference>
<keyword evidence="1" id="KW-1133">Transmembrane helix</keyword>
<organism evidence="2">
    <name type="scientific">uncultured Propionibacteriaceae bacterium</name>
    <dbReference type="NCBI Taxonomy" id="257457"/>
    <lineage>
        <taxon>Bacteria</taxon>
        <taxon>Bacillati</taxon>
        <taxon>Actinomycetota</taxon>
        <taxon>Actinomycetes</taxon>
        <taxon>Propionibacteriales</taxon>
        <taxon>Propionibacteriaceae</taxon>
        <taxon>environmental samples</taxon>
    </lineage>
</organism>
<evidence type="ECO:0000256" key="1">
    <source>
        <dbReference type="SAM" id="Phobius"/>
    </source>
</evidence>
<evidence type="ECO:0000313" key="2">
    <source>
        <dbReference type="EMBL" id="CAA9373635.1"/>
    </source>
</evidence>
<name>A0A6J4N005_9ACTN</name>
<protein>
    <submittedName>
        <fullName evidence="2">Uncharacterized protein</fullName>
    </submittedName>
</protein>
<gene>
    <name evidence="2" type="ORF">AVDCRST_MAG75-324</name>
</gene>
<reference evidence="2" key="1">
    <citation type="submission" date="2020-02" db="EMBL/GenBank/DDBJ databases">
        <authorList>
            <person name="Meier V. D."/>
        </authorList>
    </citation>
    <scope>NUCLEOTIDE SEQUENCE</scope>
    <source>
        <strain evidence="2">AVDCRST_MAG75</strain>
    </source>
</reference>
<accession>A0A6J4N005</accession>
<proteinExistence type="predicted"/>
<keyword evidence="1" id="KW-0812">Transmembrane</keyword>
<sequence length="433" mass="43162">MTQNIAAQRVTVAEGRGTRTLQSRVRSRAAMVAVASIALATAVPALGGTATAATTPHFSYTGSAYGTWAKVGSTVRSGPSAYLTFGCTTNGNLHKTNTSAGLSLAPLGKTGTVSTTGDTYASPVKSRTTAATAQVNLLNGLVKATAVKAASSTTRTSTGYSLSSSGTTLTGLVVAGKAVSANTAPNTRINLAGFGYVIVNEQIRTSNGLTVNGLNLFVTVTNSLGVPVGSRVAVSQAVSALTGPVAGVLGGYAYGTTATVGTVAKSDASFPKYMPCLGTGNVVRTNTGAGVAIGTAVSTGTITNTAQGSISATSATGKLTSTVQSANVINGLVKATAIKASARSTSNGSTYSHTSSGSGFGTLSVTGHPTIGVSVAPNTKVELKGVGTLYLHRVIRTTRTVEVRMMELVITTPVNGLAVGTNIKIGVAKSTVS</sequence>